<dbReference type="Pfam" id="PF07452">
    <property type="entry name" value="CHRD"/>
    <property type="match status" value="1"/>
</dbReference>
<dbReference type="SMART" id="SM00754">
    <property type="entry name" value="CHRD"/>
    <property type="match status" value="1"/>
</dbReference>
<proteinExistence type="predicted"/>
<accession>A0AAD9FQ59</accession>
<organism evidence="4 5">
    <name type="scientific">Papiliotrema laurentii</name>
    <name type="common">Cryptococcus laurentii</name>
    <dbReference type="NCBI Taxonomy" id="5418"/>
    <lineage>
        <taxon>Eukaryota</taxon>
        <taxon>Fungi</taxon>
        <taxon>Dikarya</taxon>
        <taxon>Basidiomycota</taxon>
        <taxon>Agaricomycotina</taxon>
        <taxon>Tremellomycetes</taxon>
        <taxon>Tremellales</taxon>
        <taxon>Rhynchogastremaceae</taxon>
        <taxon>Papiliotrema</taxon>
    </lineage>
</organism>
<dbReference type="EMBL" id="JAODAN010000010">
    <property type="protein sequence ID" value="KAK1921747.1"/>
    <property type="molecule type" value="Genomic_DNA"/>
</dbReference>
<reference evidence="4" key="1">
    <citation type="submission" date="2023-02" db="EMBL/GenBank/DDBJ databases">
        <title>Identification and recombinant expression of a fungal hydrolase from Papiliotrema laurentii that hydrolyzes apple cutin and clears colloidal polyester polyurethane.</title>
        <authorList>
            <consortium name="DOE Joint Genome Institute"/>
            <person name="Roman V.A."/>
            <person name="Bojanowski C."/>
            <person name="Crable B.R."/>
            <person name="Wagner D.N."/>
            <person name="Hung C.S."/>
            <person name="Nadeau L.J."/>
            <person name="Schratz L."/>
            <person name="Haridas S."/>
            <person name="Pangilinan J."/>
            <person name="Lipzen A."/>
            <person name="Na H."/>
            <person name="Yan M."/>
            <person name="Ng V."/>
            <person name="Grigoriev I.V."/>
            <person name="Spatafora J.W."/>
            <person name="Barlow D."/>
            <person name="Biffinger J."/>
            <person name="Kelley-Loughnane N."/>
            <person name="Varaljay V.A."/>
            <person name="Crookes-Goodson W.J."/>
        </authorList>
    </citation>
    <scope>NUCLEOTIDE SEQUENCE</scope>
    <source>
        <strain evidence="4">5307AH</strain>
    </source>
</reference>
<feature type="compositionally biased region" description="Basic and acidic residues" evidence="1">
    <location>
        <begin position="27"/>
        <end position="59"/>
    </location>
</feature>
<dbReference type="Proteomes" id="UP001182556">
    <property type="component" value="Unassembled WGS sequence"/>
</dbReference>
<sequence length="316" mass="35729">MQLSVLSLVALLPALAAAVPTTPRGLARRENWGKDEHKDWKEDHKEWKGDSKDWKEEHKDWKEDHTEWKDHEEWGDDDWKEVYHAAGDKDWKPYFRPSPAPKYVIPEWKYDQDYEYADAQQWFNDRHVENYPAYWTSAAVAYATPDTIINNNGTAVPGLQGGYGTFAFGLNSAEDVICYNITVYITGEYSSPAKTATHIHQAAVGAAGPPRLAFPNPEPKPWAEGDKSHWEDEGSELELRYSYGCLKGPFTTGILANETDTASGFTIATLEADPAGFFADTHTAEFTAGAIRGQLRVVKPTWDYKEHKEQDAKDWA</sequence>
<keyword evidence="2" id="KW-0732">Signal</keyword>
<protein>
    <recommendedName>
        <fullName evidence="3">CHRD domain-containing protein</fullName>
    </recommendedName>
</protein>
<keyword evidence="5" id="KW-1185">Reference proteome</keyword>
<evidence type="ECO:0000313" key="4">
    <source>
        <dbReference type="EMBL" id="KAK1921747.1"/>
    </source>
</evidence>
<evidence type="ECO:0000256" key="2">
    <source>
        <dbReference type="SAM" id="SignalP"/>
    </source>
</evidence>
<feature type="signal peptide" evidence="2">
    <location>
        <begin position="1"/>
        <end position="18"/>
    </location>
</feature>
<gene>
    <name evidence="4" type="ORF">DB88DRAFT_548174</name>
</gene>
<evidence type="ECO:0000256" key="1">
    <source>
        <dbReference type="SAM" id="MobiDB-lite"/>
    </source>
</evidence>
<feature type="region of interest" description="Disordered" evidence="1">
    <location>
        <begin position="23"/>
        <end position="59"/>
    </location>
</feature>
<comment type="caution">
    <text evidence="4">The sequence shown here is derived from an EMBL/GenBank/DDBJ whole genome shotgun (WGS) entry which is preliminary data.</text>
</comment>
<name>A0AAD9FQ59_PAPLA</name>
<evidence type="ECO:0000313" key="5">
    <source>
        <dbReference type="Proteomes" id="UP001182556"/>
    </source>
</evidence>
<feature type="chain" id="PRO_5042017926" description="CHRD domain-containing protein" evidence="2">
    <location>
        <begin position="19"/>
        <end position="316"/>
    </location>
</feature>
<dbReference type="AlphaFoldDB" id="A0AAD9FQ59"/>
<evidence type="ECO:0000259" key="3">
    <source>
        <dbReference type="SMART" id="SM00754"/>
    </source>
</evidence>
<dbReference type="InterPro" id="IPR010895">
    <property type="entry name" value="CHRD"/>
</dbReference>
<feature type="domain" description="CHRD" evidence="3">
    <location>
        <begin position="137"/>
        <end position="297"/>
    </location>
</feature>